<dbReference type="PANTHER" id="PTHR21338:SF0">
    <property type="entry name" value="LARGE RIBOSOMAL SUBUNIT PROTEIN ML41"/>
    <property type="match status" value="1"/>
</dbReference>
<dbReference type="PANTHER" id="PTHR21338">
    <property type="entry name" value="MITOCHONDRIAL RIBOSOMAL PROTEIN L41"/>
    <property type="match status" value="1"/>
</dbReference>
<name>A0A1A8WWH1_PLAOA</name>
<dbReference type="Proteomes" id="UP000078560">
    <property type="component" value="Unassembled WGS sequence"/>
</dbReference>
<comment type="subcellular location">
    <subcellularLocation>
        <location evidence="1">Mitochondrion</location>
    </subcellularLocation>
</comment>
<dbReference type="GO" id="GO:0006412">
    <property type="term" value="P:translation"/>
    <property type="evidence" value="ECO:0007669"/>
    <property type="project" value="TreeGrafter"/>
</dbReference>
<reference evidence="8" key="2">
    <citation type="submission" date="2016-05" db="EMBL/GenBank/DDBJ databases">
        <authorList>
            <person name="Lavstsen T."/>
            <person name="Jespersen J.S."/>
        </authorList>
    </citation>
    <scope>NUCLEOTIDE SEQUENCE [LARGE SCALE GENOMIC DNA]</scope>
</reference>
<evidence type="ECO:0000256" key="3">
    <source>
        <dbReference type="ARBA" id="ARBA00022946"/>
    </source>
</evidence>
<reference evidence="9 10" key="1">
    <citation type="submission" date="2016-05" db="EMBL/GenBank/DDBJ databases">
        <authorList>
            <person name="Naeem Raeece"/>
        </authorList>
    </citation>
    <scope>NUCLEOTIDE SEQUENCE [LARGE SCALE GENOMIC DNA]</scope>
</reference>
<evidence type="ECO:0000256" key="2">
    <source>
        <dbReference type="ARBA" id="ARBA00010152"/>
    </source>
</evidence>
<evidence type="ECO:0000313" key="8">
    <source>
        <dbReference type="EMBL" id="SBS95669.1"/>
    </source>
</evidence>
<evidence type="ECO:0000256" key="5">
    <source>
        <dbReference type="ARBA" id="ARBA00023128"/>
    </source>
</evidence>
<proteinExistence type="inferred from homology"/>
<dbReference type="AlphaFoldDB" id="A0A1A8WWH1"/>
<keyword evidence="6" id="KW-0687">Ribonucleoprotein</keyword>
<gene>
    <name evidence="8" type="ORF">POVCU1_029990</name>
    <name evidence="7" type="ORF">POVCU2_0032420</name>
</gene>
<dbReference type="EMBL" id="FLQV01000548">
    <property type="protein sequence ID" value="SBS95669.1"/>
    <property type="molecule type" value="Genomic_DNA"/>
</dbReference>
<sequence length="155" mass="17509">MIKLDVFKLAKMGPSKGKGPLIAKYAPVGFKKGFGAIGLGRHTKKGFFIINKMLVPNFRVPDLSDSKAVCLKKNTLDCHEKTAGSKEKNFELSAKKKKNLKATLNKKEHTNSPKPIRRLLREIVHTAERRYRAQLSDEKYSKMQQIVEGSVLRTK</sequence>
<evidence type="ECO:0000313" key="10">
    <source>
        <dbReference type="Proteomes" id="UP000078560"/>
    </source>
</evidence>
<evidence type="ECO:0000313" key="7">
    <source>
        <dbReference type="EMBL" id="SBS85611.1"/>
    </source>
</evidence>
<evidence type="ECO:0000256" key="4">
    <source>
        <dbReference type="ARBA" id="ARBA00022980"/>
    </source>
</evidence>
<dbReference type="EMBL" id="FLQU01000434">
    <property type="protein sequence ID" value="SBS85611.1"/>
    <property type="molecule type" value="Genomic_DNA"/>
</dbReference>
<accession>A0A1A8WWH1</accession>
<dbReference type="GO" id="GO:0005762">
    <property type="term" value="C:mitochondrial large ribosomal subunit"/>
    <property type="evidence" value="ECO:0007669"/>
    <property type="project" value="InterPro"/>
</dbReference>
<evidence type="ECO:0000256" key="6">
    <source>
        <dbReference type="ARBA" id="ARBA00023274"/>
    </source>
</evidence>
<comment type="similarity">
    <text evidence="2">Belongs to the mitochondrion-specific ribosomal protein mL41 family.</text>
</comment>
<dbReference type="Proteomes" id="UP000078546">
    <property type="component" value="Unassembled WGS sequence"/>
</dbReference>
<evidence type="ECO:0000256" key="1">
    <source>
        <dbReference type="ARBA" id="ARBA00004173"/>
    </source>
</evidence>
<keyword evidence="5" id="KW-0496">Mitochondrion</keyword>
<keyword evidence="4 8" id="KW-0689">Ribosomal protein</keyword>
<dbReference type="InterPro" id="IPR019189">
    <property type="entry name" value="Ribosomal_mL41"/>
</dbReference>
<dbReference type="Pfam" id="PF09809">
    <property type="entry name" value="MRP-L27"/>
    <property type="match status" value="1"/>
</dbReference>
<dbReference type="GO" id="GO:0003735">
    <property type="term" value="F:structural constituent of ribosome"/>
    <property type="evidence" value="ECO:0007669"/>
    <property type="project" value="InterPro"/>
</dbReference>
<evidence type="ECO:0000313" key="9">
    <source>
        <dbReference type="Proteomes" id="UP000078546"/>
    </source>
</evidence>
<organism evidence="8 9">
    <name type="scientific">Plasmodium ovale curtisi</name>
    <dbReference type="NCBI Taxonomy" id="864141"/>
    <lineage>
        <taxon>Eukaryota</taxon>
        <taxon>Sar</taxon>
        <taxon>Alveolata</taxon>
        <taxon>Apicomplexa</taxon>
        <taxon>Aconoidasida</taxon>
        <taxon>Haemosporida</taxon>
        <taxon>Plasmodiidae</taxon>
        <taxon>Plasmodium</taxon>
        <taxon>Plasmodium (Plasmodium)</taxon>
    </lineage>
</organism>
<keyword evidence="3" id="KW-0809">Transit peptide</keyword>
<protein>
    <submittedName>
        <fullName evidence="8">Mitochondrial ribosomal protein L41, putative</fullName>
    </submittedName>
</protein>